<dbReference type="Gene3D" id="1.10.510.10">
    <property type="entry name" value="Transferase(Phosphotransferase) domain 1"/>
    <property type="match status" value="1"/>
</dbReference>
<evidence type="ECO:0000259" key="2">
    <source>
        <dbReference type="PROSITE" id="PS50011"/>
    </source>
</evidence>
<proteinExistence type="inferred from homology"/>
<gene>
    <name evidence="3" type="ORF">NDN08_000081</name>
</gene>
<dbReference type="InterPro" id="IPR004147">
    <property type="entry name" value="ABC1_dom"/>
</dbReference>
<sequence>MVLGFVSGIRGVVGGGGGGIRGGVKSRCGRRSVVVAALAERPKVEVSSPGEDGNGVFANDDSLKWEAQSGYEVVDDKTGLPLRYDGATIRRYWDKRPVELQSRWTFFLGVVVPFGTKLLRNLTAGTIEKNQRELARDFRIVLEKLGPTFVKLGQVLSIRPDIVGRDASDELALLQDAVPVFPTSIAREVIEEELGQKLEDVFSDFSEEPVAAASLAQVYQATLKSTGQRVAIKVQRPGLLPIVTKDLYVMRRGVEWAEPIRKRFSAERTNYMELLNTWAGGFYEELDFKNEAYNQIQFKELLAKSDVQNVIVPEVFEEYSSRRLLVSEWIDGVKLTQADPEEIEKLVDIGNSAFLTQLLDWGVFHGDPHPGNLLVTPEGKLCILDFGLMANIPGEDRNKMVSAVIHVANKDFGQLVDDLIDLKFLPNDVDRPKVETVMGKVLGPFVYQGGGAKNVDFRSLARDLAGVTREIPFSIPPYYALVGRAIISLEGIALQADPDYRLVMEAYPYVARRVMSEDDTPELQRALAEILYKDGGFSVNRLAALLNSAMGYVGMSKDAIVDFDSIPEDGATASKFLEFVLSNQAKSIRGTLSVELAKAIDIVLRRMARLRTSEILSTMNRVPAPFRIGYNSVSKANELSAVRKDEELYVDSLIVLTSQLLGVDVRGAIDDPFKALSMLRQLSSNPEVQESLKVLNANSGTAQSFAQDIAAEVQKVGSRRLYDEYLPATFPGLIPALEAATATLNSPTLRRYKT</sequence>
<dbReference type="GO" id="GO:0004672">
    <property type="term" value="F:protein kinase activity"/>
    <property type="evidence" value="ECO:0007669"/>
    <property type="project" value="InterPro"/>
</dbReference>
<reference evidence="3 4" key="1">
    <citation type="journal article" date="2023" name="Nat. Commun.">
        <title>Origin of minicircular mitochondrial genomes in red algae.</title>
        <authorList>
            <person name="Lee Y."/>
            <person name="Cho C.H."/>
            <person name="Lee Y.M."/>
            <person name="Park S.I."/>
            <person name="Yang J.H."/>
            <person name="West J.A."/>
            <person name="Bhattacharya D."/>
            <person name="Yoon H.S."/>
        </authorList>
    </citation>
    <scope>NUCLEOTIDE SEQUENCE [LARGE SCALE GENOMIC DNA]</scope>
    <source>
        <strain evidence="3 4">CCMP1338</strain>
        <tissue evidence="3">Whole cell</tissue>
    </source>
</reference>
<dbReference type="EMBL" id="JAMWBK010000013">
    <property type="protein sequence ID" value="KAJ8900780.1"/>
    <property type="molecule type" value="Genomic_DNA"/>
</dbReference>
<dbReference type="PANTHER" id="PTHR10566:SF121">
    <property type="entry name" value="PROTEIN KINASE DOMAIN-CONTAINING PROTEIN"/>
    <property type="match status" value="1"/>
</dbReference>
<keyword evidence="4" id="KW-1185">Reference proteome</keyword>
<evidence type="ECO:0000256" key="1">
    <source>
        <dbReference type="ARBA" id="ARBA00009670"/>
    </source>
</evidence>
<dbReference type="Proteomes" id="UP001157974">
    <property type="component" value="Unassembled WGS sequence"/>
</dbReference>
<feature type="domain" description="Protein kinase" evidence="2">
    <location>
        <begin position="204"/>
        <end position="523"/>
    </location>
</feature>
<dbReference type="PROSITE" id="PS50011">
    <property type="entry name" value="PROTEIN_KINASE_DOM"/>
    <property type="match status" value="1"/>
</dbReference>
<evidence type="ECO:0000313" key="4">
    <source>
        <dbReference type="Proteomes" id="UP001157974"/>
    </source>
</evidence>
<dbReference type="SUPFAM" id="SSF56112">
    <property type="entry name" value="Protein kinase-like (PK-like)"/>
    <property type="match status" value="1"/>
</dbReference>
<dbReference type="PANTHER" id="PTHR10566">
    <property type="entry name" value="CHAPERONE-ACTIVITY OF BC1 COMPLEX CABC1 -RELATED"/>
    <property type="match status" value="1"/>
</dbReference>
<dbReference type="InterPro" id="IPR000719">
    <property type="entry name" value="Prot_kinase_dom"/>
</dbReference>
<comment type="similarity">
    <text evidence="1">Belongs to the protein kinase superfamily. ADCK protein kinase family.</text>
</comment>
<protein>
    <recommendedName>
        <fullName evidence="2">Protein kinase domain-containing protein</fullName>
    </recommendedName>
</protein>
<evidence type="ECO:0000313" key="3">
    <source>
        <dbReference type="EMBL" id="KAJ8900780.1"/>
    </source>
</evidence>
<dbReference type="CDD" id="cd05121">
    <property type="entry name" value="ABC1_ADCK3-like"/>
    <property type="match status" value="1"/>
</dbReference>
<dbReference type="AlphaFoldDB" id="A0AAV8UE58"/>
<name>A0AAV8UE58_9RHOD</name>
<comment type="caution">
    <text evidence="3">The sequence shown here is derived from an EMBL/GenBank/DDBJ whole genome shotgun (WGS) entry which is preliminary data.</text>
</comment>
<organism evidence="3 4">
    <name type="scientific">Rhodosorus marinus</name>
    <dbReference type="NCBI Taxonomy" id="101924"/>
    <lineage>
        <taxon>Eukaryota</taxon>
        <taxon>Rhodophyta</taxon>
        <taxon>Stylonematophyceae</taxon>
        <taxon>Stylonematales</taxon>
        <taxon>Stylonemataceae</taxon>
        <taxon>Rhodosorus</taxon>
    </lineage>
</organism>
<dbReference type="Pfam" id="PF03109">
    <property type="entry name" value="ABC1"/>
    <property type="match status" value="1"/>
</dbReference>
<accession>A0AAV8UE58</accession>
<dbReference type="InterPro" id="IPR050154">
    <property type="entry name" value="UbiB_kinase"/>
</dbReference>
<dbReference type="GO" id="GO:0005524">
    <property type="term" value="F:ATP binding"/>
    <property type="evidence" value="ECO:0007669"/>
    <property type="project" value="InterPro"/>
</dbReference>
<dbReference type="InterPro" id="IPR011009">
    <property type="entry name" value="Kinase-like_dom_sf"/>
</dbReference>